<evidence type="ECO:0000256" key="3">
    <source>
        <dbReference type="ARBA" id="ARBA00022723"/>
    </source>
</evidence>
<proteinExistence type="inferred from homology"/>
<dbReference type="EMBL" id="VLJT01000050">
    <property type="protein sequence ID" value="TWH09834.1"/>
    <property type="molecule type" value="Genomic_DNA"/>
</dbReference>
<evidence type="ECO:0000256" key="9">
    <source>
        <dbReference type="NCBIfam" id="TIGR01015"/>
    </source>
</evidence>
<keyword evidence="3 11" id="KW-0479">Metal-binding</keyword>
<evidence type="ECO:0000256" key="1">
    <source>
        <dbReference type="ARBA" id="ARBA00001962"/>
    </source>
</evidence>
<evidence type="ECO:0000256" key="6">
    <source>
        <dbReference type="ARBA" id="ARBA00023002"/>
    </source>
</evidence>
<feature type="binding site" evidence="11">
    <location>
        <position position="342"/>
    </location>
    <ligand>
        <name>Fe cation</name>
        <dbReference type="ChEBI" id="CHEBI:24875"/>
    </ligand>
</feature>
<dbReference type="GO" id="GO:0004411">
    <property type="term" value="F:homogentisate 1,2-dioxygenase activity"/>
    <property type="evidence" value="ECO:0007669"/>
    <property type="project" value="UniProtKB-UniRule"/>
</dbReference>
<evidence type="ECO:0000256" key="7">
    <source>
        <dbReference type="ARBA" id="ARBA00023004"/>
    </source>
</evidence>
<evidence type="ECO:0000256" key="2">
    <source>
        <dbReference type="ARBA" id="ARBA00007757"/>
    </source>
</evidence>
<dbReference type="CDD" id="cd07000">
    <property type="entry name" value="cupin_HGO_N"/>
    <property type="match status" value="1"/>
</dbReference>
<name>A0A562DJU7_RHORH</name>
<dbReference type="AlphaFoldDB" id="A0A562DJU7"/>
<dbReference type="FunFam" id="2.60.120.10:FF:000034">
    <property type="entry name" value="Homogentisate 1,2-dioxygenase"/>
    <property type="match status" value="1"/>
</dbReference>
<dbReference type="GO" id="GO:0006572">
    <property type="term" value="P:L-tyrosine catabolic process"/>
    <property type="evidence" value="ECO:0007669"/>
    <property type="project" value="UniProtKB-UniRule"/>
</dbReference>
<evidence type="ECO:0000256" key="4">
    <source>
        <dbReference type="ARBA" id="ARBA00022878"/>
    </source>
</evidence>
<feature type="region of interest" description="Disordered" evidence="12">
    <location>
        <begin position="425"/>
        <end position="447"/>
    </location>
</feature>
<dbReference type="EC" id="1.13.11.5" evidence="9"/>
<comment type="caution">
    <text evidence="15">The sequence shown here is derived from an EMBL/GenBank/DDBJ whole genome shotgun (WGS) entry which is preliminary data.</text>
</comment>
<dbReference type="InterPro" id="IPR005708">
    <property type="entry name" value="Homogentis_dOase"/>
</dbReference>
<comment type="similarity">
    <text evidence="2">Belongs to the homogentisate dioxygenase family.</text>
</comment>
<dbReference type="GO" id="GO:0046872">
    <property type="term" value="F:metal ion binding"/>
    <property type="evidence" value="ECO:0007669"/>
    <property type="project" value="UniProtKB-KW"/>
</dbReference>
<dbReference type="SUPFAM" id="SSF51182">
    <property type="entry name" value="RmlC-like cupins"/>
    <property type="match status" value="1"/>
</dbReference>
<accession>A0A562DJU7</accession>
<dbReference type="InterPro" id="IPR011051">
    <property type="entry name" value="RmlC_Cupin_sf"/>
</dbReference>
<dbReference type="GO" id="GO:0006559">
    <property type="term" value="P:L-phenylalanine catabolic process"/>
    <property type="evidence" value="ECO:0007669"/>
    <property type="project" value="UniProtKB-UniRule"/>
</dbReference>
<evidence type="ECO:0000256" key="11">
    <source>
        <dbReference type="PIRSR" id="PIRSR605708-2"/>
    </source>
</evidence>
<keyword evidence="6" id="KW-0560">Oxidoreductase</keyword>
<keyword evidence="5 15" id="KW-0223">Dioxygenase</keyword>
<dbReference type="Pfam" id="PF20510">
    <property type="entry name" value="HgmA_N"/>
    <property type="match status" value="1"/>
</dbReference>
<feature type="domain" description="Homogentisate 1,2-dioxygenase C-terminal" evidence="13">
    <location>
        <begin position="288"/>
        <end position="439"/>
    </location>
</feature>
<evidence type="ECO:0000256" key="5">
    <source>
        <dbReference type="ARBA" id="ARBA00022964"/>
    </source>
</evidence>
<reference evidence="15 16" key="1">
    <citation type="submission" date="2019-07" db="EMBL/GenBank/DDBJ databases">
        <title>Genome sequencing of lignin-degrading bacterial isolates.</title>
        <authorList>
            <person name="Gladden J."/>
        </authorList>
    </citation>
    <scope>NUCLEOTIDE SEQUENCE [LARGE SCALE GENOMIC DNA]</scope>
    <source>
        <strain evidence="15 16">J45</strain>
    </source>
</reference>
<protein>
    <recommendedName>
        <fullName evidence="9">Homogentisate 1,2-dioxygenase</fullName>
        <ecNumber evidence="9">1.13.11.5</ecNumber>
    </recommendedName>
</protein>
<feature type="binding site" evidence="11">
    <location>
        <position position="348"/>
    </location>
    <ligand>
        <name>Fe cation</name>
        <dbReference type="ChEBI" id="CHEBI:24875"/>
    </ligand>
</feature>
<evidence type="ECO:0000256" key="8">
    <source>
        <dbReference type="ARBA" id="ARBA00023232"/>
    </source>
</evidence>
<evidence type="ECO:0000256" key="10">
    <source>
        <dbReference type="PIRSR" id="PIRSR605708-1"/>
    </source>
</evidence>
<evidence type="ECO:0000259" key="13">
    <source>
        <dbReference type="Pfam" id="PF04209"/>
    </source>
</evidence>
<evidence type="ECO:0000256" key="12">
    <source>
        <dbReference type="SAM" id="MobiDB-lite"/>
    </source>
</evidence>
<feature type="binding site" evidence="11">
    <location>
        <position position="378"/>
    </location>
    <ligand>
        <name>homogentisate</name>
        <dbReference type="ChEBI" id="CHEBI:16169"/>
    </ligand>
</feature>
<comment type="cofactor">
    <cofactor evidence="1 11">
        <name>Fe cation</name>
        <dbReference type="ChEBI" id="CHEBI:24875"/>
    </cofactor>
</comment>
<dbReference type="InterPro" id="IPR046452">
    <property type="entry name" value="HgmA_N"/>
</dbReference>
<evidence type="ECO:0000259" key="14">
    <source>
        <dbReference type="Pfam" id="PF20510"/>
    </source>
</evidence>
<evidence type="ECO:0000313" key="15">
    <source>
        <dbReference type="EMBL" id="TWH09834.1"/>
    </source>
</evidence>
<dbReference type="Gene3D" id="2.60.120.10">
    <property type="entry name" value="Jelly Rolls"/>
    <property type="match status" value="1"/>
</dbReference>
<feature type="binding site" evidence="11">
    <location>
        <position position="378"/>
    </location>
    <ligand>
        <name>Fe cation</name>
        <dbReference type="ChEBI" id="CHEBI:24875"/>
    </ligand>
</feature>
<keyword evidence="8" id="KW-0585">Phenylalanine catabolism</keyword>
<dbReference type="Pfam" id="PF04209">
    <property type="entry name" value="HgmA_C"/>
    <property type="match status" value="1"/>
</dbReference>
<dbReference type="InterPro" id="IPR046451">
    <property type="entry name" value="HgmA_C"/>
</dbReference>
<organism evidence="15 16">
    <name type="scientific">Rhodococcus rhodochrous J45</name>
    <dbReference type="NCBI Taxonomy" id="935266"/>
    <lineage>
        <taxon>Bacteria</taxon>
        <taxon>Bacillati</taxon>
        <taxon>Actinomycetota</taxon>
        <taxon>Actinomycetes</taxon>
        <taxon>Mycobacteriales</taxon>
        <taxon>Nocardiaceae</taxon>
        <taxon>Rhodococcus</taxon>
    </lineage>
</organism>
<keyword evidence="4" id="KW-0828">Tyrosine catabolism</keyword>
<dbReference type="Proteomes" id="UP000317573">
    <property type="component" value="Unassembled WGS sequence"/>
</dbReference>
<dbReference type="NCBIfam" id="TIGR01015">
    <property type="entry name" value="hmgA"/>
    <property type="match status" value="1"/>
</dbReference>
<sequence length="447" mass="49001">MSERADVGAEPGCAGIEYLHGFGNEHHSEAVPGVLPWGQNSPQRVAYGLYAEQHSATAFTEPREINRRTWTYRIMPSAAHGPFERIDDAGWVSAPDAGGVLTPNRLRWDPQPEPAPGTDFLDGVTTYAVNGDVRSRTGIAIHLYAASQSMTDRYFVDADGELLFVPQGGALLLCTELGRLLVEPGEIAVIGRGLRFRVDLVGEKATGYLLENYGAALTLPELGPIGANGLAHARDFLYPTAWYEDRSGTVQLVQKFGGHLWATELDHSPLDVVAWHGTHGAYKYDLGRFNAMTTAGWDHPDPSIFTVLTSPTPIPGQANVDFCVFPDRWVVGEHTFRPPHFHRNVMTEFMGLVRGQHDSKAEGFVPGGASLHNQWGAHGPDVETFDLATSAELKPVKLVNTLSFMFETRLALSVTDAAHRAAHRQPNYDSSWSGLTRRFTPPSPQEL</sequence>
<evidence type="ECO:0000313" key="16">
    <source>
        <dbReference type="Proteomes" id="UP000317573"/>
    </source>
</evidence>
<dbReference type="GO" id="GO:0005737">
    <property type="term" value="C:cytoplasm"/>
    <property type="evidence" value="ECO:0007669"/>
    <property type="project" value="TreeGrafter"/>
</dbReference>
<feature type="domain" description="Homogentisate 1,2-dioxygenase N-terminal" evidence="14">
    <location>
        <begin position="17"/>
        <end position="286"/>
    </location>
</feature>
<dbReference type="PANTHER" id="PTHR11056">
    <property type="entry name" value="HOMOGENTISATE 1,2-DIOXYGENASE"/>
    <property type="match status" value="1"/>
</dbReference>
<keyword evidence="7 11" id="KW-0408">Iron</keyword>
<feature type="active site" description="Proton acceptor" evidence="10">
    <location>
        <position position="299"/>
    </location>
</feature>
<dbReference type="RefSeq" id="WP_016692389.1">
    <property type="nucleotide sequence ID" value="NZ_VLJT01000050.1"/>
</dbReference>
<dbReference type="PANTHER" id="PTHR11056:SF0">
    <property type="entry name" value="HOMOGENTISATE 1,2-DIOXYGENASE"/>
    <property type="match status" value="1"/>
</dbReference>
<gene>
    <name evidence="15" type="ORF">L618_000500001540</name>
</gene>
<dbReference type="InterPro" id="IPR014710">
    <property type="entry name" value="RmlC-like_jellyroll"/>
</dbReference>